<keyword evidence="2" id="KW-1185">Reference proteome</keyword>
<name>A0AAN8TWA4_SOLBU</name>
<reference evidence="1 2" key="1">
    <citation type="submission" date="2024-02" db="EMBL/GenBank/DDBJ databases">
        <title>de novo genome assembly of Solanum bulbocastanum strain 11H21.</title>
        <authorList>
            <person name="Hosaka A.J."/>
        </authorList>
    </citation>
    <scope>NUCLEOTIDE SEQUENCE [LARGE SCALE GENOMIC DNA]</scope>
    <source>
        <tissue evidence="1">Young leaves</tissue>
    </source>
</reference>
<dbReference type="Proteomes" id="UP001371456">
    <property type="component" value="Unassembled WGS sequence"/>
</dbReference>
<dbReference type="EMBL" id="JBANQN010000004">
    <property type="protein sequence ID" value="KAK6791271.1"/>
    <property type="molecule type" value="Genomic_DNA"/>
</dbReference>
<organism evidence="1 2">
    <name type="scientific">Solanum bulbocastanum</name>
    <name type="common">Wild potato</name>
    <dbReference type="NCBI Taxonomy" id="147425"/>
    <lineage>
        <taxon>Eukaryota</taxon>
        <taxon>Viridiplantae</taxon>
        <taxon>Streptophyta</taxon>
        <taxon>Embryophyta</taxon>
        <taxon>Tracheophyta</taxon>
        <taxon>Spermatophyta</taxon>
        <taxon>Magnoliopsida</taxon>
        <taxon>eudicotyledons</taxon>
        <taxon>Gunneridae</taxon>
        <taxon>Pentapetalae</taxon>
        <taxon>asterids</taxon>
        <taxon>lamiids</taxon>
        <taxon>Solanales</taxon>
        <taxon>Solanaceae</taxon>
        <taxon>Solanoideae</taxon>
        <taxon>Solaneae</taxon>
        <taxon>Solanum</taxon>
    </lineage>
</organism>
<comment type="caution">
    <text evidence="1">The sequence shown here is derived from an EMBL/GenBank/DDBJ whole genome shotgun (WGS) entry which is preliminary data.</text>
</comment>
<sequence>MARGRGRGKGRTRLETILTLGSVSEARLELEGKKEATLAAAPARGTLIEPTPIYATDGVKQLHLSMRATTIKIEPEIATVQQEGKVSTDDTITGHPPLQPLINVKL</sequence>
<accession>A0AAN8TWA4</accession>
<evidence type="ECO:0000313" key="1">
    <source>
        <dbReference type="EMBL" id="KAK6791271.1"/>
    </source>
</evidence>
<gene>
    <name evidence="1" type="ORF">RDI58_010352</name>
</gene>
<evidence type="ECO:0000313" key="2">
    <source>
        <dbReference type="Proteomes" id="UP001371456"/>
    </source>
</evidence>
<protein>
    <submittedName>
        <fullName evidence="1">Uncharacterized protein</fullName>
    </submittedName>
</protein>
<proteinExistence type="predicted"/>
<dbReference type="AlphaFoldDB" id="A0AAN8TWA4"/>